<reference evidence="4 5" key="1">
    <citation type="submission" date="2024-09" db="EMBL/GenBank/DDBJ databases">
        <authorList>
            <person name="Sun Q."/>
            <person name="Mori K."/>
        </authorList>
    </citation>
    <scope>NUCLEOTIDE SEQUENCE [LARGE SCALE GENOMIC DNA]</scope>
    <source>
        <strain evidence="4 5">JCM 13519</strain>
    </source>
</reference>
<sequence length="978" mass="100632">MKKSLFTRLIGALIVMATLVVGFAPAASAAVPTAEPSSVTVSVPTAESAGDGTAATTNSCGSTSDSSGKYASTSPLLPVNRWADATSNMHSRLDNTMFADTATLLQRHALISSGMSTGNFMWSLGTGLSSFAINFCMLDSMGGAADKIGATIGNAVLGSGLLAGIVVLSVCVLLFQARRRGGAAWKTVVAKGAIVGLLAIMVGGAMSSTGGGADGSAAPYKPGLMSPGWVVTTLNKTVSSLASAPAAALAMPTTKTGLYDTTNPLGCNNYIQSLKAGYQATYGTGADKLSSGVPMIMSTLWEGTGLKTWRTAQFGTSGLDDNTYCHLLDWNSGVPVMGPEITDASSAGASSVRGTMARFWGDNGYKVSNYFSQAWQPTDNVSQDRSMIGWSTCRLNDMAANPNDKNSWTIQTDFANGDKEKKVSQDDCRTWFMEGGDVPGAMDWPSGTSDVQARIPSDLKLRDFILTLHGNYNFQGMTSVFAYNLSALAMLGVFGAIAISIIVAKVAMVIMIITVFFLIIMCLLPSAGTDKLSGFVKMLLGMNIFVFGIQMIFALVAVISDMLQGMGATFLGGDGSLVATFWTGLSPLMAVYLLHMMFTKVMKVPSPFKLSAGLAWGASTAAVGGAAAAGVGSLLDRTAGRHGARAMGAAKRASGRGLSSAMSAASGGRLGKGASATRRGAAAPVGSGARGALSGAAGLPGGLASSKRRGGINMAGAFGAGAAAGAVVAAAAHNGEATENVDQATTEQPLAGQTMSEQVRGGYADGKLDHLDLVNSNVPNSKLASGQMAAADRKAMRGAAKDERDRALEFEKQRRAELGLAPLPTTARGKALASVKNSFSAAGQQFRERPVRTIAKYGAGAVAGGALLALTTPALAIVPVAAGAWAAKKAIGAGANNLPAARRERDDARTETYRQAMRHQMKQKTPKEPKIKKNKNGAETMAGQHARAADTAPDTQEAPLPDEVGSRSAPATAQLPVV</sequence>
<feature type="transmembrane region" description="Helical" evidence="2">
    <location>
        <begin position="508"/>
        <end position="527"/>
    </location>
</feature>
<accession>A0ABV5URM5</accession>
<protein>
    <submittedName>
        <fullName evidence="4">Uncharacterized protein</fullName>
    </submittedName>
</protein>
<organism evidence="4 5">
    <name type="scientific">Arthrobacter methylotrophus</name>
    <dbReference type="NCBI Taxonomy" id="121291"/>
    <lineage>
        <taxon>Bacteria</taxon>
        <taxon>Bacillati</taxon>
        <taxon>Actinomycetota</taxon>
        <taxon>Actinomycetes</taxon>
        <taxon>Micrococcales</taxon>
        <taxon>Micrococcaceae</taxon>
        <taxon>Arthrobacter</taxon>
    </lineage>
</organism>
<feature type="transmembrane region" description="Helical" evidence="2">
    <location>
        <begin position="539"/>
        <end position="559"/>
    </location>
</feature>
<feature type="transmembrane region" description="Helical" evidence="2">
    <location>
        <begin position="481"/>
        <end position="502"/>
    </location>
</feature>
<name>A0ABV5URM5_9MICC</name>
<comment type="caution">
    <text evidence="4">The sequence shown here is derived from an EMBL/GenBank/DDBJ whole genome shotgun (WGS) entry which is preliminary data.</text>
</comment>
<feature type="region of interest" description="Disordered" evidence="1">
    <location>
        <begin position="898"/>
        <end position="978"/>
    </location>
</feature>
<feature type="transmembrane region" description="Helical" evidence="2">
    <location>
        <begin position="183"/>
        <end position="202"/>
    </location>
</feature>
<evidence type="ECO:0000313" key="4">
    <source>
        <dbReference type="EMBL" id="MFB9714132.1"/>
    </source>
</evidence>
<feature type="region of interest" description="Disordered" evidence="1">
    <location>
        <begin position="659"/>
        <end position="692"/>
    </location>
</feature>
<proteinExistence type="predicted"/>
<feature type="transmembrane region" description="Helical" evidence="2">
    <location>
        <begin position="579"/>
        <end position="598"/>
    </location>
</feature>
<feature type="chain" id="PRO_5045100995" evidence="3">
    <location>
        <begin position="30"/>
        <end position="978"/>
    </location>
</feature>
<keyword evidence="2" id="KW-1133">Transmembrane helix</keyword>
<feature type="region of interest" description="Disordered" evidence="1">
    <location>
        <begin position="34"/>
        <end position="72"/>
    </location>
</feature>
<keyword evidence="3" id="KW-0732">Signal</keyword>
<evidence type="ECO:0000256" key="2">
    <source>
        <dbReference type="SAM" id="Phobius"/>
    </source>
</evidence>
<evidence type="ECO:0000256" key="3">
    <source>
        <dbReference type="SAM" id="SignalP"/>
    </source>
</evidence>
<keyword evidence="5" id="KW-1185">Reference proteome</keyword>
<feature type="signal peptide" evidence="3">
    <location>
        <begin position="1"/>
        <end position="29"/>
    </location>
</feature>
<feature type="compositionally biased region" description="Polar residues" evidence="1">
    <location>
        <begin position="54"/>
        <end position="72"/>
    </location>
</feature>
<dbReference type="RefSeq" id="WP_345043502.1">
    <property type="nucleotide sequence ID" value="NZ_BAABED010000001.1"/>
</dbReference>
<evidence type="ECO:0000256" key="1">
    <source>
        <dbReference type="SAM" id="MobiDB-lite"/>
    </source>
</evidence>
<feature type="compositionally biased region" description="Basic and acidic residues" evidence="1">
    <location>
        <begin position="901"/>
        <end position="912"/>
    </location>
</feature>
<feature type="transmembrane region" description="Helical" evidence="2">
    <location>
        <begin position="150"/>
        <end position="177"/>
    </location>
</feature>
<feature type="transmembrane region" description="Helical" evidence="2">
    <location>
        <begin position="610"/>
        <end position="635"/>
    </location>
</feature>
<dbReference type="EMBL" id="JBHMBH010000019">
    <property type="protein sequence ID" value="MFB9714132.1"/>
    <property type="molecule type" value="Genomic_DNA"/>
</dbReference>
<keyword evidence="2" id="KW-0472">Membrane</keyword>
<gene>
    <name evidence="4" type="ORF">ACFFPI_08165</name>
</gene>
<dbReference type="Proteomes" id="UP001589536">
    <property type="component" value="Unassembled WGS sequence"/>
</dbReference>
<keyword evidence="2" id="KW-0812">Transmembrane</keyword>
<evidence type="ECO:0000313" key="5">
    <source>
        <dbReference type="Proteomes" id="UP001589536"/>
    </source>
</evidence>